<evidence type="ECO:0000313" key="2">
    <source>
        <dbReference type="Proteomes" id="UP000887013"/>
    </source>
</evidence>
<dbReference type="OrthoDB" id="6630414at2759"/>
<name>A0A8X6Q2D0_NEPPI</name>
<dbReference type="EMBL" id="BMAW01075726">
    <property type="protein sequence ID" value="GFT98251.1"/>
    <property type="molecule type" value="Genomic_DNA"/>
</dbReference>
<protein>
    <submittedName>
        <fullName evidence="1">DUF1758 domain-containing protein</fullName>
    </submittedName>
</protein>
<accession>A0A8X6Q2D0</accession>
<evidence type="ECO:0000313" key="1">
    <source>
        <dbReference type="EMBL" id="GFT98251.1"/>
    </source>
</evidence>
<comment type="caution">
    <text evidence="1">The sequence shown here is derived from an EMBL/GenBank/DDBJ whole genome shotgun (WGS) entry which is preliminary data.</text>
</comment>
<organism evidence="1 2">
    <name type="scientific">Nephila pilipes</name>
    <name type="common">Giant wood spider</name>
    <name type="synonym">Nephila maculata</name>
    <dbReference type="NCBI Taxonomy" id="299642"/>
    <lineage>
        <taxon>Eukaryota</taxon>
        <taxon>Metazoa</taxon>
        <taxon>Ecdysozoa</taxon>
        <taxon>Arthropoda</taxon>
        <taxon>Chelicerata</taxon>
        <taxon>Arachnida</taxon>
        <taxon>Araneae</taxon>
        <taxon>Araneomorphae</taxon>
        <taxon>Entelegynae</taxon>
        <taxon>Araneoidea</taxon>
        <taxon>Nephilidae</taxon>
        <taxon>Nephila</taxon>
    </lineage>
</organism>
<keyword evidence="2" id="KW-1185">Reference proteome</keyword>
<gene>
    <name evidence="1" type="primary">AVEN_190693_1</name>
    <name evidence="1" type="ORF">NPIL_37511</name>
</gene>
<sequence length="247" mass="27816">MAHIQKTRSTTGLLDDGSHKSYIEKTLVVELNIQASGKDILSQGLFGGSQTPEEEHGRFNFTLESTNRSYSSQISTFDEDKICAILPRVRDENLNNKLKLRGIVDLSCLILVKRIRRLDRYSVLTFLPGRIDVSKSGISAIETKHGCYQLEDESQLTELKLHIMKEGYFELGCLAYRGIQAVDDQKVLELKCNVHADELYCVQPAGLKNETELLTKRKLLSIINNAYDPVGFTSPTMLLHTLLLQEA</sequence>
<dbReference type="AlphaFoldDB" id="A0A8X6Q2D0"/>
<dbReference type="Proteomes" id="UP000887013">
    <property type="component" value="Unassembled WGS sequence"/>
</dbReference>
<reference evidence="1" key="1">
    <citation type="submission" date="2020-08" db="EMBL/GenBank/DDBJ databases">
        <title>Multicomponent nature underlies the extraordinary mechanical properties of spider dragline silk.</title>
        <authorList>
            <person name="Kono N."/>
            <person name="Nakamura H."/>
            <person name="Mori M."/>
            <person name="Yoshida Y."/>
            <person name="Ohtoshi R."/>
            <person name="Malay A.D."/>
            <person name="Moran D.A.P."/>
            <person name="Tomita M."/>
            <person name="Numata K."/>
            <person name="Arakawa K."/>
        </authorList>
    </citation>
    <scope>NUCLEOTIDE SEQUENCE</scope>
</reference>
<proteinExistence type="predicted"/>